<keyword evidence="1" id="KW-0472">Membrane</keyword>
<protein>
    <submittedName>
        <fullName evidence="2">Uncharacterized protein</fullName>
    </submittedName>
</protein>
<evidence type="ECO:0000256" key="1">
    <source>
        <dbReference type="SAM" id="Phobius"/>
    </source>
</evidence>
<keyword evidence="1" id="KW-0812">Transmembrane</keyword>
<sequence length="137" mass="15719">MVSGISTIVTMYFAVKLRTSAISWRLSPSSVRSENELAMLDLIQDYLLWKCYKASKRTLVLLVTSSFEPDERGPRSSFDVYALLLWIITKEMHIQKQTCNARMQYFVVVMALLLVVLILAHELKLSSWTNGSIIQEQ</sequence>
<dbReference type="AlphaFoldDB" id="A0A9I9E4R1"/>
<dbReference type="Gramene" id="MELO3C028708.2.1">
    <property type="protein sequence ID" value="MELO3C028708.2.1"/>
    <property type="gene ID" value="MELO3C028708.2"/>
</dbReference>
<evidence type="ECO:0000313" key="2">
    <source>
        <dbReference type="EnsemblPlants" id="MELO3C028708.2.1"/>
    </source>
</evidence>
<organism evidence="2">
    <name type="scientific">Cucumis melo</name>
    <name type="common">Muskmelon</name>
    <dbReference type="NCBI Taxonomy" id="3656"/>
    <lineage>
        <taxon>Eukaryota</taxon>
        <taxon>Viridiplantae</taxon>
        <taxon>Streptophyta</taxon>
        <taxon>Embryophyta</taxon>
        <taxon>Tracheophyta</taxon>
        <taxon>Spermatophyta</taxon>
        <taxon>Magnoliopsida</taxon>
        <taxon>eudicotyledons</taxon>
        <taxon>Gunneridae</taxon>
        <taxon>Pentapetalae</taxon>
        <taxon>rosids</taxon>
        <taxon>fabids</taxon>
        <taxon>Cucurbitales</taxon>
        <taxon>Cucurbitaceae</taxon>
        <taxon>Benincaseae</taxon>
        <taxon>Cucumis</taxon>
    </lineage>
</organism>
<dbReference type="EnsemblPlants" id="MELO3C028708.2.1">
    <property type="protein sequence ID" value="MELO3C028708.2.1"/>
    <property type="gene ID" value="MELO3C028708.2"/>
</dbReference>
<feature type="transmembrane region" description="Helical" evidence="1">
    <location>
        <begin position="103"/>
        <end position="120"/>
    </location>
</feature>
<name>A0A9I9E4R1_CUCME</name>
<keyword evidence="1" id="KW-1133">Transmembrane helix</keyword>
<reference evidence="2" key="1">
    <citation type="submission" date="2023-03" db="UniProtKB">
        <authorList>
            <consortium name="EnsemblPlants"/>
        </authorList>
    </citation>
    <scope>IDENTIFICATION</scope>
</reference>
<proteinExistence type="predicted"/>
<accession>A0A9I9E4R1</accession>